<name>A0ABD1GUW3_SALDI</name>
<dbReference type="InterPro" id="IPR042470">
    <property type="entry name" value="RMI1_N_C_sf"/>
</dbReference>
<evidence type="ECO:0000313" key="5">
    <source>
        <dbReference type="Proteomes" id="UP001567538"/>
    </source>
</evidence>
<dbReference type="AlphaFoldDB" id="A0ABD1GUW3"/>
<dbReference type="Gene3D" id="2.40.50.770">
    <property type="entry name" value="RecQ-mediated genome instability protein Rmi1, C-terminal domain"/>
    <property type="match status" value="1"/>
</dbReference>
<comment type="caution">
    <text evidence="4">The sequence shown here is derived from an EMBL/GenBank/DDBJ whole genome shotgun (WGS) entry which is preliminary data.</text>
</comment>
<gene>
    <name evidence="4" type="ORF">AAHA92_16236</name>
</gene>
<comment type="subcellular location">
    <subcellularLocation>
        <location evidence="1">Nucleus</location>
    </subcellularLocation>
</comment>
<reference evidence="4 5" key="1">
    <citation type="submission" date="2024-06" db="EMBL/GenBank/DDBJ databases">
        <title>A chromosome level genome sequence of Diviner's sage (Salvia divinorum).</title>
        <authorList>
            <person name="Ford S.A."/>
            <person name="Ro D.-K."/>
            <person name="Ness R.W."/>
            <person name="Phillips M.A."/>
        </authorList>
    </citation>
    <scope>NUCLEOTIDE SEQUENCE [LARGE SCALE GENOMIC DNA]</scope>
    <source>
        <strain evidence="4">SAF-2024a</strain>
        <tissue evidence="4">Leaf</tissue>
    </source>
</reference>
<organism evidence="4 5">
    <name type="scientific">Salvia divinorum</name>
    <name type="common">Maria pastora</name>
    <name type="synonym">Diviner's sage</name>
    <dbReference type="NCBI Taxonomy" id="28513"/>
    <lineage>
        <taxon>Eukaryota</taxon>
        <taxon>Viridiplantae</taxon>
        <taxon>Streptophyta</taxon>
        <taxon>Embryophyta</taxon>
        <taxon>Tracheophyta</taxon>
        <taxon>Spermatophyta</taxon>
        <taxon>Magnoliopsida</taxon>
        <taxon>eudicotyledons</taxon>
        <taxon>Gunneridae</taxon>
        <taxon>Pentapetalae</taxon>
        <taxon>asterids</taxon>
        <taxon>lamiids</taxon>
        <taxon>Lamiales</taxon>
        <taxon>Lamiaceae</taxon>
        <taxon>Nepetoideae</taxon>
        <taxon>Mentheae</taxon>
        <taxon>Salviinae</taxon>
        <taxon>Salvia</taxon>
        <taxon>Salvia subgen. Calosphace</taxon>
    </lineage>
</organism>
<keyword evidence="2" id="KW-0539">Nucleus</keyword>
<dbReference type="PANTHER" id="PTHR13681:SF24">
    <property type="entry name" value="TUDOR DOMAIN-CONTAINING PROTEIN 3"/>
    <property type="match status" value="1"/>
</dbReference>
<keyword evidence="5" id="KW-1185">Reference proteome</keyword>
<dbReference type="PANTHER" id="PTHR13681">
    <property type="entry name" value="SURVIVAL OF MOTOR NEURON-RELATED-SPLICING FACTOR 30-RELATED"/>
    <property type="match status" value="1"/>
</dbReference>
<dbReference type="InterPro" id="IPR013894">
    <property type="entry name" value="RMI1_OB"/>
</dbReference>
<proteinExistence type="predicted"/>
<dbReference type="EMBL" id="JBEAFC010000007">
    <property type="protein sequence ID" value="KAL1547935.1"/>
    <property type="molecule type" value="Genomic_DNA"/>
</dbReference>
<evidence type="ECO:0000313" key="4">
    <source>
        <dbReference type="EMBL" id="KAL1547935.1"/>
    </source>
</evidence>
<evidence type="ECO:0000256" key="1">
    <source>
        <dbReference type="ARBA" id="ARBA00004123"/>
    </source>
</evidence>
<evidence type="ECO:0000256" key="2">
    <source>
        <dbReference type="ARBA" id="ARBA00023242"/>
    </source>
</evidence>
<dbReference type="Proteomes" id="UP001567538">
    <property type="component" value="Unassembled WGS sequence"/>
</dbReference>
<evidence type="ECO:0000259" key="3">
    <source>
        <dbReference type="Pfam" id="PF08585"/>
    </source>
</evidence>
<sequence length="82" mass="8863">MLAATFSSEQNLAYSRIVLIEQVCSSRDISRSGMAEASENSGNQQLLLLKLTDGHSEITAIEYSRVPSFPDNISPGTKVSNS</sequence>
<dbReference type="Pfam" id="PF08585">
    <property type="entry name" value="RMI1_N_C"/>
    <property type="match status" value="1"/>
</dbReference>
<accession>A0ABD1GUW3</accession>
<feature type="domain" description="RecQ mediated genome instability protein 1 OB-fold" evidence="3">
    <location>
        <begin position="34"/>
        <end position="79"/>
    </location>
</feature>
<dbReference type="GO" id="GO:0005634">
    <property type="term" value="C:nucleus"/>
    <property type="evidence" value="ECO:0007669"/>
    <property type="project" value="UniProtKB-SubCell"/>
</dbReference>
<protein>
    <recommendedName>
        <fullName evidence="3">RecQ mediated genome instability protein 1 OB-fold domain-containing protein</fullName>
    </recommendedName>
</protein>